<dbReference type="AlphaFoldDB" id="A0A250LL88"/>
<gene>
    <name evidence="2" type="ORF">BCCH1_78270</name>
    <name evidence="3" type="ORF">LXE91_39300</name>
</gene>
<dbReference type="Pfam" id="PF22653">
    <property type="entry name" value="DUF7007"/>
    <property type="match status" value="1"/>
</dbReference>
<dbReference type="InterPro" id="IPR054276">
    <property type="entry name" value="DUF7007"/>
</dbReference>
<dbReference type="Proteomes" id="UP001220209">
    <property type="component" value="Plasmid unnamed1"/>
</dbReference>
<evidence type="ECO:0000313" key="3">
    <source>
        <dbReference type="EMBL" id="WFN23584.1"/>
    </source>
</evidence>
<proteinExistence type="predicted"/>
<keyword evidence="2" id="KW-0614">Plasmid</keyword>
<organism evidence="2">
    <name type="scientific">Burkholderia contaminans</name>
    <dbReference type="NCBI Taxonomy" id="488447"/>
    <lineage>
        <taxon>Bacteria</taxon>
        <taxon>Pseudomonadati</taxon>
        <taxon>Pseudomonadota</taxon>
        <taxon>Betaproteobacteria</taxon>
        <taxon>Burkholderiales</taxon>
        <taxon>Burkholderiaceae</taxon>
        <taxon>Burkholderia</taxon>
        <taxon>Burkholderia cepacia complex</taxon>
    </lineage>
</organism>
<dbReference type="EMBL" id="CP090643">
    <property type="protein sequence ID" value="WFN23584.1"/>
    <property type="molecule type" value="Genomic_DNA"/>
</dbReference>
<dbReference type="EMBL" id="AP018360">
    <property type="protein sequence ID" value="BBA45316.1"/>
    <property type="molecule type" value="Genomic_DNA"/>
</dbReference>
<evidence type="ECO:0000259" key="1">
    <source>
        <dbReference type="Pfam" id="PF22653"/>
    </source>
</evidence>
<reference evidence="3 4" key="3">
    <citation type="submission" date="2021-12" db="EMBL/GenBank/DDBJ databases">
        <title>Genomic and phenotypic characterization of three Burkholderia contaminans isolates recovered from different sources.</title>
        <authorList>
            <person name="Lopez De Volder A."/>
            <person name="Fan Y."/>
            <person name="Nunvar J."/>
            <person name="Herrera T."/>
            <person name="Timp W."/>
            <person name="Degrossi J."/>
        </authorList>
    </citation>
    <scope>NUCLEOTIDE SEQUENCE [LARGE SCALE GENOMIC DNA]</scope>
    <source>
        <strain evidence="3 4">LMG 23361</strain>
        <plasmid evidence="3 4">unnamed1</plasmid>
    </source>
</reference>
<feature type="domain" description="DUF7007" evidence="1">
    <location>
        <begin position="7"/>
        <end position="126"/>
    </location>
</feature>
<geneLocation type="plasmid" evidence="2">
    <name>pBC453</name>
</geneLocation>
<protein>
    <recommendedName>
        <fullName evidence="1">DUF7007 domain-containing protein</fullName>
    </recommendedName>
</protein>
<reference evidence="2" key="2">
    <citation type="journal article" date="2017" name="Genome Announc.">
        <title>High-Quality Draft Genome Sequence of Burkholderia contaminans CH-1, a Gram-Negative Bacterium That Metabolizes 2-Azahypoxanthine, a Plant Growth-Regulating Compound.</title>
        <authorList>
            <person name="Choi J.-H."/>
            <person name="Sugiura H."/>
            <person name="Moriuchi R."/>
            <person name="Kawagishi H."/>
            <person name="Dohra H."/>
        </authorList>
    </citation>
    <scope>NUCLEOTIDE SEQUENCE</scope>
    <source>
        <strain evidence="2">CH-1</strain>
        <plasmid evidence="2">pBC453</plasmid>
    </source>
</reference>
<evidence type="ECO:0000313" key="2">
    <source>
        <dbReference type="EMBL" id="BBA45316.1"/>
    </source>
</evidence>
<name>A0A250LL88_9BURK</name>
<evidence type="ECO:0000313" key="4">
    <source>
        <dbReference type="Proteomes" id="UP001220209"/>
    </source>
</evidence>
<reference evidence="2" key="1">
    <citation type="journal article" date="2016" name="Biosci. Biotechnol. Biochem.">
        <title>Bioconversion of AHX to AOH by resting cells of Burkholderia contaminans CH-1.</title>
        <authorList>
            <person name="Choi J.H."/>
            <person name="Kikuchi A."/>
            <person name="Pumkaeo P."/>
            <person name="Hirai H."/>
            <person name="Tokuyama S."/>
            <person name="Kawagishi H."/>
        </authorList>
    </citation>
    <scope>NUCLEOTIDE SEQUENCE</scope>
    <source>
        <strain evidence="2">CH-1</strain>
        <plasmid evidence="2">pBC453</plasmid>
    </source>
</reference>
<sequence>MNQTDFPNHTPWGAPQSTRVIDEGIVRYSTASYGGYWLSASRIAEMPDGLRPTAHLDGDGGAWFEEDQESAIVTLAFPHHFDSEAQVSARKLVIDWMPEIWEAWTGERLSPETSYTRRREAFLEQHRNELLVLSAVGSWDKRVPEGMVGLVATLGGRSPCGEHAGTETYWLVPEREYHDAFETLGHMGYFIIDQARHQPWSRDVDSVVA</sequence>
<accession>A0A250LL88</accession>
<dbReference type="RefSeq" id="WP_077233644.1">
    <property type="nucleotide sequence ID" value="NZ_AP018360.1"/>
</dbReference>
<dbReference type="OrthoDB" id="9130151at2"/>
<geneLocation type="plasmid" evidence="3 4">
    <name>unnamed1</name>
</geneLocation>